<name>A0A6L5YVM1_9RHOB</name>
<sequence length="418" mass="45266">MLLLAADVLPPQAALALWTVLAVLALADLALVPGARALDVALDAPAEVFAGEDVRLRVRVGARRGPVPPVAGARAEADDALGGLTRFALAPVAPDRADGAVTLHAGRRGLFRVAAVWLRWPSPLALWEVVARLPTDLALRVVPNIRPVVSGTIDAQVRSELYGVKDTVSRGEGSEFHQLVEFTTGMDTRAIDWKHSARHRALVAKEMRAERNHQIILALDNGYLMRGEVAGLARIDHAINAALAMTWAAGLGGDLVGLYSFDAEPRRYIPPQPGRAAFPALRSQLAEMGYSSVESNHTLALAHLNARLKRRSLIVIFSDFADTTTAELLVENLQVLNRAHVIVFVTLRDPELETRQDAMPDSADAVAEAVVAADMARERQLVLDRLARLGILCLETAPNTLTARLLSTYLEIKARELI</sequence>
<evidence type="ECO:0000259" key="1">
    <source>
        <dbReference type="Pfam" id="PF01882"/>
    </source>
</evidence>
<organism evidence="2 3">
    <name type="scientific">Halovulum marinum</name>
    <dbReference type="NCBI Taxonomy" id="2662447"/>
    <lineage>
        <taxon>Bacteria</taxon>
        <taxon>Pseudomonadati</taxon>
        <taxon>Pseudomonadota</taxon>
        <taxon>Alphaproteobacteria</taxon>
        <taxon>Rhodobacterales</taxon>
        <taxon>Paracoccaceae</taxon>
        <taxon>Halovulum</taxon>
    </lineage>
</organism>
<dbReference type="SUPFAM" id="SSF53300">
    <property type="entry name" value="vWA-like"/>
    <property type="match status" value="1"/>
</dbReference>
<gene>
    <name evidence="2" type="ORF">GE300_00595</name>
</gene>
<proteinExistence type="predicted"/>
<accession>A0A6L5YVM1</accession>
<dbReference type="PANTHER" id="PTHR33608:SF3">
    <property type="entry name" value="SLR2013 PROTEIN"/>
    <property type="match status" value="1"/>
</dbReference>
<feature type="domain" description="DUF58" evidence="1">
    <location>
        <begin position="181"/>
        <end position="351"/>
    </location>
</feature>
<dbReference type="AlphaFoldDB" id="A0A6L5YVM1"/>
<evidence type="ECO:0000313" key="3">
    <source>
        <dbReference type="Proteomes" id="UP000474957"/>
    </source>
</evidence>
<dbReference type="Gene3D" id="3.40.50.410">
    <property type="entry name" value="von Willebrand factor, type A domain"/>
    <property type="match status" value="1"/>
</dbReference>
<dbReference type="InterPro" id="IPR036465">
    <property type="entry name" value="vWFA_dom_sf"/>
</dbReference>
<keyword evidence="3" id="KW-1185">Reference proteome</keyword>
<dbReference type="PANTHER" id="PTHR33608">
    <property type="entry name" value="BLL2464 PROTEIN"/>
    <property type="match status" value="1"/>
</dbReference>
<dbReference type="Pfam" id="PF01882">
    <property type="entry name" value="DUF58"/>
    <property type="match status" value="1"/>
</dbReference>
<dbReference type="CDD" id="cd00198">
    <property type="entry name" value="vWFA"/>
    <property type="match status" value="1"/>
</dbReference>
<dbReference type="InterPro" id="IPR002881">
    <property type="entry name" value="DUF58"/>
</dbReference>
<evidence type="ECO:0000313" key="2">
    <source>
        <dbReference type="EMBL" id="MSU88110.1"/>
    </source>
</evidence>
<reference evidence="2 3" key="1">
    <citation type="submission" date="2019-10" db="EMBL/GenBank/DDBJ databases">
        <title>Cognatihalovulum marinum gen. nov. sp. nov., a new member of the family Rhodobacteraceae isolated from deep seawater of the Northwest Indian Ocean.</title>
        <authorList>
            <person name="Ruan C."/>
            <person name="Wang J."/>
            <person name="Zheng X."/>
            <person name="Song L."/>
            <person name="Zhu Y."/>
            <person name="Huang Y."/>
            <person name="Lu Z."/>
            <person name="Du W."/>
            <person name="Huang L."/>
            <person name="Dai X."/>
        </authorList>
    </citation>
    <scope>NUCLEOTIDE SEQUENCE [LARGE SCALE GENOMIC DNA]</scope>
    <source>
        <strain evidence="2 3">2CG4</strain>
    </source>
</reference>
<protein>
    <submittedName>
        <fullName evidence="2">DUF58 domain-containing protein</fullName>
    </submittedName>
</protein>
<dbReference type="EMBL" id="WIND01000001">
    <property type="protein sequence ID" value="MSU88110.1"/>
    <property type="molecule type" value="Genomic_DNA"/>
</dbReference>
<comment type="caution">
    <text evidence="2">The sequence shown here is derived from an EMBL/GenBank/DDBJ whole genome shotgun (WGS) entry which is preliminary data.</text>
</comment>
<dbReference type="Proteomes" id="UP000474957">
    <property type="component" value="Unassembled WGS sequence"/>
</dbReference>